<name>A0AAV7MCP7_PLEWA</name>
<accession>A0AAV7MCP7</accession>
<proteinExistence type="predicted"/>
<evidence type="ECO:0000313" key="2">
    <source>
        <dbReference type="Proteomes" id="UP001066276"/>
    </source>
</evidence>
<dbReference type="AlphaFoldDB" id="A0AAV7MCP7"/>
<organism evidence="1 2">
    <name type="scientific">Pleurodeles waltl</name>
    <name type="common">Iberian ribbed newt</name>
    <dbReference type="NCBI Taxonomy" id="8319"/>
    <lineage>
        <taxon>Eukaryota</taxon>
        <taxon>Metazoa</taxon>
        <taxon>Chordata</taxon>
        <taxon>Craniata</taxon>
        <taxon>Vertebrata</taxon>
        <taxon>Euteleostomi</taxon>
        <taxon>Amphibia</taxon>
        <taxon>Batrachia</taxon>
        <taxon>Caudata</taxon>
        <taxon>Salamandroidea</taxon>
        <taxon>Salamandridae</taxon>
        <taxon>Pleurodelinae</taxon>
        <taxon>Pleurodeles</taxon>
    </lineage>
</organism>
<keyword evidence="2" id="KW-1185">Reference proteome</keyword>
<reference evidence="1" key="1">
    <citation type="journal article" date="2022" name="bioRxiv">
        <title>Sequencing and chromosome-scale assembly of the giantPleurodeles waltlgenome.</title>
        <authorList>
            <person name="Brown T."/>
            <person name="Elewa A."/>
            <person name="Iarovenko S."/>
            <person name="Subramanian E."/>
            <person name="Araus A.J."/>
            <person name="Petzold A."/>
            <person name="Susuki M."/>
            <person name="Suzuki K.-i.T."/>
            <person name="Hayashi T."/>
            <person name="Toyoda A."/>
            <person name="Oliveira C."/>
            <person name="Osipova E."/>
            <person name="Leigh N.D."/>
            <person name="Simon A."/>
            <person name="Yun M.H."/>
        </authorList>
    </citation>
    <scope>NUCLEOTIDE SEQUENCE</scope>
    <source>
        <strain evidence="1">20211129_DDA</strain>
        <tissue evidence="1">Liver</tissue>
    </source>
</reference>
<evidence type="ECO:0000313" key="1">
    <source>
        <dbReference type="EMBL" id="KAJ1100555.1"/>
    </source>
</evidence>
<sequence length="164" mass="18088">MPGGQSSHKNSGKQARQLLFSEALLQTKGALPTLATQPQATHHNMTDSDQESTMDHILQEISVVGRRLEGMASAMVSLTAETKSIHMEIANFQTCVLGLEQQVSTVEARTSSLQDRVQELEDRSGRDNVRFLGFPENIEEDLHGLLWDTLPRMTGTAFAPPLVF</sequence>
<dbReference type="Proteomes" id="UP001066276">
    <property type="component" value="Chromosome 10"/>
</dbReference>
<dbReference type="EMBL" id="JANPWB010000014">
    <property type="protein sequence ID" value="KAJ1100555.1"/>
    <property type="molecule type" value="Genomic_DNA"/>
</dbReference>
<comment type="caution">
    <text evidence="1">The sequence shown here is derived from an EMBL/GenBank/DDBJ whole genome shotgun (WGS) entry which is preliminary data.</text>
</comment>
<dbReference type="Gene3D" id="6.10.280.220">
    <property type="match status" value="1"/>
</dbReference>
<protein>
    <submittedName>
        <fullName evidence="1">Uncharacterized protein</fullName>
    </submittedName>
</protein>
<gene>
    <name evidence="1" type="ORF">NDU88_005637</name>
</gene>